<dbReference type="RefSeq" id="WP_251971544.1">
    <property type="nucleotide sequence ID" value="NZ_AP025730.1"/>
</dbReference>
<name>A0ABN6PDY7_9BURK</name>
<dbReference type="Pfam" id="PF00561">
    <property type="entry name" value="Abhydrolase_1"/>
    <property type="match status" value="1"/>
</dbReference>
<evidence type="ECO:0000313" key="3">
    <source>
        <dbReference type="EMBL" id="BDI03241.1"/>
    </source>
</evidence>
<sequence length="329" mass="35987">MPPPPCPDERTASPEFTEYSVNGIRLRVAEQGSGPLVLFCHGWPESWYSWRAQMAAVAAAGFRAVAPDMRGYGGSEAPAEVDRYTLLHLVGDMVGLVHALGETQAVVVGHDWGAPVAWHCALLRPDLFRAVAGMSVPYAPPGPLDLLGALERRGISTFYMQYFQAEGVAEAEFEQDVAATLRRTYFSGSGDAPAGLAFGLMEPGRGFLHHSVDPEVLPGWLSEADLAHYTAEFQRAGFRGGLNWYRNLRRNAQLLAPWYGCPVHQPALFIAGERDAVLKFPASRSQIDAYAHTLPGLRGCHLLPGAGHWIQRERADEVNALLLEFLRGL</sequence>
<dbReference type="InterPro" id="IPR000639">
    <property type="entry name" value="Epox_hydrolase-like"/>
</dbReference>
<dbReference type="Gene3D" id="3.40.50.1820">
    <property type="entry name" value="alpha/beta hydrolase"/>
    <property type="match status" value="1"/>
</dbReference>
<protein>
    <submittedName>
        <fullName evidence="3">Epoxide hydrolase</fullName>
    </submittedName>
</protein>
<accession>A0ABN6PDY7</accession>
<dbReference type="Proteomes" id="UP001057498">
    <property type="component" value="Chromosome"/>
</dbReference>
<dbReference type="SUPFAM" id="SSF53474">
    <property type="entry name" value="alpha/beta-Hydrolases"/>
    <property type="match status" value="1"/>
</dbReference>
<dbReference type="EMBL" id="AP025730">
    <property type="protein sequence ID" value="BDI03241.1"/>
    <property type="molecule type" value="Genomic_DNA"/>
</dbReference>
<organism evidence="3 4">
    <name type="scientific">Sphaerotilus microaerophilus</name>
    <dbReference type="NCBI Taxonomy" id="2914710"/>
    <lineage>
        <taxon>Bacteria</taxon>
        <taxon>Pseudomonadati</taxon>
        <taxon>Pseudomonadota</taxon>
        <taxon>Betaproteobacteria</taxon>
        <taxon>Burkholderiales</taxon>
        <taxon>Sphaerotilaceae</taxon>
        <taxon>Sphaerotilus</taxon>
    </lineage>
</organism>
<dbReference type="PRINTS" id="PR00412">
    <property type="entry name" value="EPOXHYDRLASE"/>
</dbReference>
<evidence type="ECO:0000259" key="2">
    <source>
        <dbReference type="Pfam" id="PF00561"/>
    </source>
</evidence>
<evidence type="ECO:0000256" key="1">
    <source>
        <dbReference type="ARBA" id="ARBA00022801"/>
    </source>
</evidence>
<dbReference type="InterPro" id="IPR000073">
    <property type="entry name" value="AB_hydrolase_1"/>
</dbReference>
<gene>
    <name evidence="3" type="primary">ephA</name>
    <name evidence="3" type="ORF">CATMQ487_02110</name>
</gene>
<dbReference type="GO" id="GO:0016787">
    <property type="term" value="F:hydrolase activity"/>
    <property type="evidence" value="ECO:0007669"/>
    <property type="project" value="UniProtKB-KW"/>
</dbReference>
<keyword evidence="4" id="KW-1185">Reference proteome</keyword>
<dbReference type="PANTHER" id="PTHR43329">
    <property type="entry name" value="EPOXIDE HYDROLASE"/>
    <property type="match status" value="1"/>
</dbReference>
<reference evidence="3" key="1">
    <citation type="submission" date="2022-04" db="EMBL/GenBank/DDBJ databases">
        <title>Whole genome sequence of Sphaerotilus sp. FB-5.</title>
        <authorList>
            <person name="Takeda M."/>
            <person name="Narihara S."/>
            <person name="Akimoto M."/>
            <person name="Akimoto R."/>
            <person name="Nishiyashiki S."/>
            <person name="Murakami T."/>
        </authorList>
    </citation>
    <scope>NUCLEOTIDE SEQUENCE</scope>
    <source>
        <strain evidence="3">FB-5</strain>
    </source>
</reference>
<proteinExistence type="predicted"/>
<feature type="domain" description="AB hydrolase-1" evidence="2">
    <location>
        <begin position="35"/>
        <end position="313"/>
    </location>
</feature>
<dbReference type="InterPro" id="IPR029058">
    <property type="entry name" value="AB_hydrolase_fold"/>
</dbReference>
<keyword evidence="1 3" id="KW-0378">Hydrolase</keyword>
<evidence type="ECO:0000313" key="4">
    <source>
        <dbReference type="Proteomes" id="UP001057498"/>
    </source>
</evidence>